<organism evidence="1 2">
    <name type="scientific">Racocetra persica</name>
    <dbReference type="NCBI Taxonomy" id="160502"/>
    <lineage>
        <taxon>Eukaryota</taxon>
        <taxon>Fungi</taxon>
        <taxon>Fungi incertae sedis</taxon>
        <taxon>Mucoromycota</taxon>
        <taxon>Glomeromycotina</taxon>
        <taxon>Glomeromycetes</taxon>
        <taxon>Diversisporales</taxon>
        <taxon>Gigasporaceae</taxon>
        <taxon>Racocetra</taxon>
    </lineage>
</organism>
<feature type="non-terminal residue" evidence="1">
    <location>
        <position position="209"/>
    </location>
</feature>
<name>A0ACA9SK01_9GLOM</name>
<dbReference type="EMBL" id="CAJVQC010122976">
    <property type="protein sequence ID" value="CAG8839229.1"/>
    <property type="molecule type" value="Genomic_DNA"/>
</dbReference>
<proteinExistence type="predicted"/>
<protein>
    <submittedName>
        <fullName evidence="1">16405_t:CDS:1</fullName>
    </submittedName>
</protein>
<gene>
    <name evidence="1" type="ORF">RPERSI_LOCUS30968</name>
</gene>
<evidence type="ECO:0000313" key="1">
    <source>
        <dbReference type="EMBL" id="CAG8839229.1"/>
    </source>
</evidence>
<reference evidence="1" key="1">
    <citation type="submission" date="2021-06" db="EMBL/GenBank/DDBJ databases">
        <authorList>
            <person name="Kallberg Y."/>
            <person name="Tangrot J."/>
            <person name="Rosling A."/>
        </authorList>
    </citation>
    <scope>NUCLEOTIDE SEQUENCE</scope>
    <source>
        <strain evidence="1">MA461A</strain>
    </source>
</reference>
<comment type="caution">
    <text evidence="1">The sequence shown here is derived from an EMBL/GenBank/DDBJ whole genome shotgun (WGS) entry which is preliminary data.</text>
</comment>
<sequence>FAVTLFSQSPSIFSGLDSLSHNECNKDNYMTEKDIQFLLITAYRLLRFSTTTFSRLWDWSTLIQLLTHSNKAIRYLTLCCLEIVFGLSDDQKEKAHSKWIGPKNEPILIDWENGESLDVRMLIILDQVIHYKQQFSLLQNDYSSSSLTESRILQDDDLSPLTVNISKVLLQKLNSSVNTTLKVKKRLVMTDSTQRNLNEICLALSTGSP</sequence>
<keyword evidence="2" id="KW-1185">Reference proteome</keyword>
<dbReference type="Proteomes" id="UP000789920">
    <property type="component" value="Unassembled WGS sequence"/>
</dbReference>
<feature type="non-terminal residue" evidence="1">
    <location>
        <position position="1"/>
    </location>
</feature>
<evidence type="ECO:0000313" key="2">
    <source>
        <dbReference type="Proteomes" id="UP000789920"/>
    </source>
</evidence>
<accession>A0ACA9SK01</accession>